<dbReference type="EMBL" id="JBHLVF010000041">
    <property type="protein sequence ID" value="MFC0395200.1"/>
    <property type="molecule type" value="Genomic_DNA"/>
</dbReference>
<accession>A0ABV6JK37</accession>
<keyword evidence="3" id="KW-1185">Reference proteome</keyword>
<sequence length="108" mass="12219">MEQWIDIDPRSFVGMLDNGELEASQIIDVREPEEWDYYHLEQSTLIPMQTIPSRAGELPSDKPVYILCAHGVRSMAVCRYLNDKGYGNLRNVSGGMAAIASIYGFQYD</sequence>
<dbReference type="CDD" id="cd00158">
    <property type="entry name" value="RHOD"/>
    <property type="match status" value="1"/>
</dbReference>
<evidence type="ECO:0000259" key="1">
    <source>
        <dbReference type="PROSITE" id="PS50206"/>
    </source>
</evidence>
<dbReference type="PANTHER" id="PTHR43031:SF17">
    <property type="entry name" value="SULFURTRANSFERASE YTWF-RELATED"/>
    <property type="match status" value="1"/>
</dbReference>
<protein>
    <submittedName>
        <fullName evidence="2">Rhodanese-like domain-containing protein</fullName>
    </submittedName>
</protein>
<comment type="caution">
    <text evidence="2">The sequence shown here is derived from an EMBL/GenBank/DDBJ whole genome shotgun (WGS) entry which is preliminary data.</text>
</comment>
<feature type="domain" description="Rhodanese" evidence="1">
    <location>
        <begin position="20"/>
        <end position="107"/>
    </location>
</feature>
<dbReference type="InterPro" id="IPR001763">
    <property type="entry name" value="Rhodanese-like_dom"/>
</dbReference>
<dbReference type="PROSITE" id="PS50206">
    <property type="entry name" value="RHODANESE_3"/>
    <property type="match status" value="1"/>
</dbReference>
<evidence type="ECO:0000313" key="3">
    <source>
        <dbReference type="Proteomes" id="UP001589818"/>
    </source>
</evidence>
<name>A0ABV6JK37_9BACL</name>
<dbReference type="Gene3D" id="3.40.250.10">
    <property type="entry name" value="Rhodanese-like domain"/>
    <property type="match status" value="1"/>
</dbReference>
<reference evidence="2 3" key="1">
    <citation type="submission" date="2024-09" db="EMBL/GenBank/DDBJ databases">
        <authorList>
            <person name="Sun Q."/>
            <person name="Mori K."/>
        </authorList>
    </citation>
    <scope>NUCLEOTIDE SEQUENCE [LARGE SCALE GENOMIC DNA]</scope>
    <source>
        <strain evidence="2 3">CCM 4839</strain>
    </source>
</reference>
<dbReference type="PANTHER" id="PTHR43031">
    <property type="entry name" value="FAD-DEPENDENT OXIDOREDUCTASE"/>
    <property type="match status" value="1"/>
</dbReference>
<dbReference type="Proteomes" id="UP001589818">
    <property type="component" value="Unassembled WGS sequence"/>
</dbReference>
<dbReference type="Pfam" id="PF00581">
    <property type="entry name" value="Rhodanese"/>
    <property type="match status" value="1"/>
</dbReference>
<dbReference type="SMART" id="SM00450">
    <property type="entry name" value="RHOD"/>
    <property type="match status" value="1"/>
</dbReference>
<dbReference type="InterPro" id="IPR036873">
    <property type="entry name" value="Rhodanese-like_dom_sf"/>
</dbReference>
<gene>
    <name evidence="2" type="ORF">ACFFJ8_28015</name>
</gene>
<dbReference type="RefSeq" id="WP_204816329.1">
    <property type="nucleotide sequence ID" value="NZ_JANHOF010000001.1"/>
</dbReference>
<dbReference type="InterPro" id="IPR050229">
    <property type="entry name" value="GlpE_sulfurtransferase"/>
</dbReference>
<dbReference type="SUPFAM" id="SSF52821">
    <property type="entry name" value="Rhodanese/Cell cycle control phosphatase"/>
    <property type="match status" value="1"/>
</dbReference>
<organism evidence="2 3">
    <name type="scientific">Paenibacillus mendelii</name>
    <dbReference type="NCBI Taxonomy" id="206163"/>
    <lineage>
        <taxon>Bacteria</taxon>
        <taxon>Bacillati</taxon>
        <taxon>Bacillota</taxon>
        <taxon>Bacilli</taxon>
        <taxon>Bacillales</taxon>
        <taxon>Paenibacillaceae</taxon>
        <taxon>Paenibacillus</taxon>
    </lineage>
</organism>
<proteinExistence type="predicted"/>
<evidence type="ECO:0000313" key="2">
    <source>
        <dbReference type="EMBL" id="MFC0395200.1"/>
    </source>
</evidence>